<dbReference type="PROSITE" id="PS51352">
    <property type="entry name" value="THIOREDOXIN_2"/>
    <property type="match status" value="1"/>
</dbReference>
<dbReference type="GO" id="GO:0033554">
    <property type="term" value="P:cellular response to stress"/>
    <property type="evidence" value="ECO:0007669"/>
    <property type="project" value="TreeGrafter"/>
</dbReference>
<keyword evidence="4" id="KW-0676">Redox-active center</keyword>
<keyword evidence="3 7" id="KW-0560">Oxidoreductase</keyword>
<dbReference type="Pfam" id="PF00578">
    <property type="entry name" value="AhpC-TSA"/>
    <property type="match status" value="1"/>
</dbReference>
<evidence type="ECO:0000256" key="1">
    <source>
        <dbReference type="ARBA" id="ARBA00022559"/>
    </source>
</evidence>
<dbReference type="GO" id="GO:0045454">
    <property type="term" value="P:cell redox homeostasis"/>
    <property type="evidence" value="ECO:0007669"/>
    <property type="project" value="TreeGrafter"/>
</dbReference>
<feature type="region of interest" description="Disordered" evidence="5">
    <location>
        <begin position="219"/>
        <end position="296"/>
    </location>
</feature>
<keyword evidence="1 7" id="KW-0575">Peroxidase</keyword>
<proteinExistence type="predicted"/>
<accession>A0AAV9PE32</accession>
<dbReference type="RefSeq" id="XP_064660750.1">
    <property type="nucleotide sequence ID" value="XM_064800799.1"/>
</dbReference>
<dbReference type="GO" id="GO:0006979">
    <property type="term" value="P:response to oxidative stress"/>
    <property type="evidence" value="ECO:0007669"/>
    <property type="project" value="TreeGrafter"/>
</dbReference>
<reference evidence="7 8" key="1">
    <citation type="submission" date="2023-08" db="EMBL/GenBank/DDBJ databases">
        <title>Black Yeasts Isolated from many extreme environments.</title>
        <authorList>
            <person name="Coleine C."/>
            <person name="Stajich J.E."/>
            <person name="Selbmann L."/>
        </authorList>
    </citation>
    <scope>NUCLEOTIDE SEQUENCE [LARGE SCALE GENOMIC DNA]</scope>
    <source>
        <strain evidence="7 8">CCFEE 5935</strain>
    </source>
</reference>
<dbReference type="CDD" id="cd03015">
    <property type="entry name" value="PRX_Typ2cys"/>
    <property type="match status" value="1"/>
</dbReference>
<dbReference type="GO" id="GO:0005829">
    <property type="term" value="C:cytosol"/>
    <property type="evidence" value="ECO:0007669"/>
    <property type="project" value="TreeGrafter"/>
</dbReference>
<dbReference type="GO" id="GO:0008379">
    <property type="term" value="F:thioredoxin peroxidase activity"/>
    <property type="evidence" value="ECO:0007669"/>
    <property type="project" value="TreeGrafter"/>
</dbReference>
<comment type="caution">
    <text evidence="7">The sequence shown here is derived from an EMBL/GenBank/DDBJ whole genome shotgun (WGS) entry which is preliminary data.</text>
</comment>
<evidence type="ECO:0000256" key="4">
    <source>
        <dbReference type="ARBA" id="ARBA00023284"/>
    </source>
</evidence>
<dbReference type="InterPro" id="IPR013766">
    <property type="entry name" value="Thioredoxin_domain"/>
</dbReference>
<dbReference type="PANTHER" id="PTHR10681">
    <property type="entry name" value="THIOREDOXIN PEROXIDASE"/>
    <property type="match status" value="1"/>
</dbReference>
<dbReference type="SUPFAM" id="SSF52833">
    <property type="entry name" value="Thioredoxin-like"/>
    <property type="match status" value="1"/>
</dbReference>
<dbReference type="GeneID" id="89924889"/>
<dbReference type="PANTHER" id="PTHR10681:SF171">
    <property type="entry name" value="PEROXIREDOXIN 4"/>
    <property type="match status" value="1"/>
</dbReference>
<name>A0AAV9PE32_9PEZI</name>
<dbReference type="AlphaFoldDB" id="A0AAV9PE32"/>
<feature type="domain" description="Thioredoxin" evidence="6">
    <location>
        <begin position="6"/>
        <end position="167"/>
    </location>
</feature>
<evidence type="ECO:0000313" key="8">
    <source>
        <dbReference type="Proteomes" id="UP001337655"/>
    </source>
</evidence>
<dbReference type="InterPro" id="IPR050217">
    <property type="entry name" value="Peroxiredoxin"/>
</dbReference>
<feature type="compositionally biased region" description="Polar residues" evidence="5">
    <location>
        <begin position="280"/>
        <end position="296"/>
    </location>
</feature>
<evidence type="ECO:0000313" key="7">
    <source>
        <dbReference type="EMBL" id="KAK5171906.1"/>
    </source>
</evidence>
<evidence type="ECO:0000256" key="3">
    <source>
        <dbReference type="ARBA" id="ARBA00023002"/>
    </source>
</evidence>
<dbReference type="GO" id="GO:0042744">
    <property type="term" value="P:hydrogen peroxide catabolic process"/>
    <property type="evidence" value="ECO:0007669"/>
    <property type="project" value="TreeGrafter"/>
</dbReference>
<keyword evidence="2" id="KW-0049">Antioxidant</keyword>
<keyword evidence="8" id="KW-1185">Reference proteome</keyword>
<sequence length="325" mass="35392">MCGSQVQVGRPAPPFARTAVVDGRLKEVTLSAYTEANHWVILVFFPKAWSFICPTEIKAFSGRLEEFLYSRSCAVVFASTDSEHCLKAWNGTSDMEGGLGGVHIPLISDCDHRMSRDYGVLIKEQGVSQRALFIIDPKGIVRSITVNDADVGRSVDETLRVLDALAFKDEFGEGCPIDWKKGDKGIEIASKNRVEGSVELKKSWSEWARPKLNRAWSAASQKSISSHTSHSNTPLPASRRRAESNELLPSVTSGGSGHASQLSSGQASPMMHNGPMSPFFSPTSVANNGMQSQMDKALSQQRFENMQAAMQNQNMNLGQGIGLAN</sequence>
<dbReference type="InterPro" id="IPR036249">
    <property type="entry name" value="Thioredoxin-like_sf"/>
</dbReference>
<evidence type="ECO:0000256" key="2">
    <source>
        <dbReference type="ARBA" id="ARBA00022862"/>
    </source>
</evidence>
<feature type="compositionally biased region" description="Low complexity" evidence="5">
    <location>
        <begin position="219"/>
        <end position="231"/>
    </location>
</feature>
<dbReference type="Gene3D" id="3.40.30.10">
    <property type="entry name" value="Glutaredoxin"/>
    <property type="match status" value="1"/>
</dbReference>
<dbReference type="Proteomes" id="UP001337655">
    <property type="component" value="Unassembled WGS sequence"/>
</dbReference>
<dbReference type="EC" id="1.11.1.24" evidence="7"/>
<dbReference type="InterPro" id="IPR000866">
    <property type="entry name" value="AhpC/TSA"/>
</dbReference>
<organism evidence="7 8">
    <name type="scientific">Saxophila tyrrhenica</name>
    <dbReference type="NCBI Taxonomy" id="1690608"/>
    <lineage>
        <taxon>Eukaryota</taxon>
        <taxon>Fungi</taxon>
        <taxon>Dikarya</taxon>
        <taxon>Ascomycota</taxon>
        <taxon>Pezizomycotina</taxon>
        <taxon>Dothideomycetes</taxon>
        <taxon>Dothideomycetidae</taxon>
        <taxon>Mycosphaerellales</taxon>
        <taxon>Extremaceae</taxon>
        <taxon>Saxophila</taxon>
    </lineage>
</organism>
<protein>
    <submittedName>
        <fullName evidence="7">CTPxI</fullName>
        <ecNumber evidence="7">1.11.1.24</ecNumber>
    </submittedName>
</protein>
<dbReference type="EMBL" id="JAVRRT010000005">
    <property type="protein sequence ID" value="KAK5171906.1"/>
    <property type="molecule type" value="Genomic_DNA"/>
</dbReference>
<feature type="compositionally biased region" description="Polar residues" evidence="5">
    <location>
        <begin position="250"/>
        <end position="267"/>
    </location>
</feature>
<gene>
    <name evidence="7" type="primary">TSA1</name>
    <name evidence="7" type="ORF">LTR77_003543</name>
</gene>
<evidence type="ECO:0000256" key="5">
    <source>
        <dbReference type="SAM" id="MobiDB-lite"/>
    </source>
</evidence>
<evidence type="ECO:0000259" key="6">
    <source>
        <dbReference type="PROSITE" id="PS51352"/>
    </source>
</evidence>